<dbReference type="PROSITE" id="PS50110">
    <property type="entry name" value="RESPONSE_REGULATORY"/>
    <property type="match status" value="1"/>
</dbReference>
<proteinExistence type="predicted"/>
<dbReference type="InterPro" id="IPR011006">
    <property type="entry name" value="CheY-like_superfamily"/>
</dbReference>
<dbReference type="EMBL" id="JACDQQ010002718">
    <property type="protein sequence ID" value="MBA0088861.1"/>
    <property type="molecule type" value="Genomic_DNA"/>
</dbReference>
<comment type="caution">
    <text evidence="3">The sequence shown here is derived from an EMBL/GenBank/DDBJ whole genome shotgun (WGS) entry which is preliminary data.</text>
</comment>
<dbReference type="GO" id="GO:0000160">
    <property type="term" value="P:phosphorelay signal transduction system"/>
    <property type="evidence" value="ECO:0007669"/>
    <property type="project" value="InterPro"/>
</dbReference>
<dbReference type="SUPFAM" id="SSF141371">
    <property type="entry name" value="PilZ domain-like"/>
    <property type="match status" value="1"/>
</dbReference>
<gene>
    <name evidence="3" type="ORF">HRJ53_28060</name>
</gene>
<dbReference type="InterPro" id="IPR009875">
    <property type="entry name" value="PilZ_domain"/>
</dbReference>
<protein>
    <submittedName>
        <fullName evidence="3">PilZ domain-containing protein</fullName>
    </submittedName>
</protein>
<evidence type="ECO:0000313" key="3">
    <source>
        <dbReference type="EMBL" id="MBA0088861.1"/>
    </source>
</evidence>
<dbReference type="SUPFAM" id="SSF52172">
    <property type="entry name" value="CheY-like"/>
    <property type="match status" value="1"/>
</dbReference>
<name>A0A7V8T0C4_9BACT</name>
<reference evidence="3" key="1">
    <citation type="submission" date="2020-06" db="EMBL/GenBank/DDBJ databases">
        <title>Legume-microbial interactions unlock mineral nutrients during tropical forest succession.</title>
        <authorList>
            <person name="Epihov D.Z."/>
        </authorList>
    </citation>
    <scope>NUCLEOTIDE SEQUENCE [LARGE SCALE GENOMIC DNA]</scope>
    <source>
        <strain evidence="3">Pan2503</strain>
    </source>
</reference>
<dbReference type="GO" id="GO:0035438">
    <property type="term" value="F:cyclic-di-GMP binding"/>
    <property type="evidence" value="ECO:0007669"/>
    <property type="project" value="InterPro"/>
</dbReference>
<evidence type="ECO:0000313" key="4">
    <source>
        <dbReference type="Proteomes" id="UP000567293"/>
    </source>
</evidence>
<dbReference type="Pfam" id="PF07238">
    <property type="entry name" value="PilZ"/>
    <property type="match status" value="1"/>
</dbReference>
<dbReference type="Gene3D" id="3.40.50.2300">
    <property type="match status" value="1"/>
</dbReference>
<evidence type="ECO:0000256" key="1">
    <source>
        <dbReference type="PROSITE-ProRule" id="PRU00169"/>
    </source>
</evidence>
<dbReference type="InterPro" id="IPR001789">
    <property type="entry name" value="Sig_transdc_resp-reg_receiver"/>
</dbReference>
<dbReference type="Proteomes" id="UP000567293">
    <property type="component" value="Unassembled WGS sequence"/>
</dbReference>
<accession>A0A7V8T0C4</accession>
<keyword evidence="1" id="KW-0597">Phosphoprotein</keyword>
<feature type="domain" description="Response regulatory" evidence="2">
    <location>
        <begin position="7"/>
        <end position="119"/>
    </location>
</feature>
<sequence length="234" mass="25524">MQPSALEFVLVSSDYGTMQAVSKAVKKFGSKFVLVPTAHDARECLNRRKIDGLFVDMEVPGALGLIESTRKGASNSKAVIFACLVNAKESTQTLALGANFLLRKPVTEDGVAMHITISKELLLREQRRYFRHSVNLPVTLKEGEAEQPARMTNLSGGGMAVRTVKPLKQGAVLDLAFELSLGARISTRGQVAWVNSEGMAGIILQGVRGKENEQLEAWLASREQLRSETKTPET</sequence>
<feature type="modified residue" description="4-aspartylphosphate" evidence="1">
    <location>
        <position position="56"/>
    </location>
</feature>
<dbReference type="AlphaFoldDB" id="A0A7V8T0C4"/>
<dbReference type="Gene3D" id="2.40.10.220">
    <property type="entry name" value="predicted glycosyltransferase like domains"/>
    <property type="match status" value="1"/>
</dbReference>
<organism evidence="3 4">
    <name type="scientific">Candidatus Acidiferrum panamense</name>
    <dbReference type="NCBI Taxonomy" id="2741543"/>
    <lineage>
        <taxon>Bacteria</taxon>
        <taxon>Pseudomonadati</taxon>
        <taxon>Acidobacteriota</taxon>
        <taxon>Terriglobia</taxon>
        <taxon>Candidatus Acidiferrales</taxon>
        <taxon>Candidatus Acidiferrum</taxon>
    </lineage>
</organism>
<keyword evidence="4" id="KW-1185">Reference proteome</keyword>
<evidence type="ECO:0000259" key="2">
    <source>
        <dbReference type="PROSITE" id="PS50110"/>
    </source>
</evidence>